<organism evidence="1 2">
    <name type="scientific">Mesorhizobium kowhaii</name>
    <dbReference type="NCBI Taxonomy" id="1300272"/>
    <lineage>
        <taxon>Bacteria</taxon>
        <taxon>Pseudomonadati</taxon>
        <taxon>Pseudomonadota</taxon>
        <taxon>Alphaproteobacteria</taxon>
        <taxon>Hyphomicrobiales</taxon>
        <taxon>Phyllobacteriaceae</taxon>
        <taxon>Mesorhizobium</taxon>
    </lineage>
</organism>
<dbReference type="RefSeq" id="WP_111543701.1">
    <property type="nucleotide sequence ID" value="NZ_MZXV01000013.1"/>
</dbReference>
<dbReference type="EMBL" id="MZXV01000013">
    <property type="protein sequence ID" value="PZV39962.1"/>
    <property type="molecule type" value="Genomic_DNA"/>
</dbReference>
<gene>
    <name evidence="1" type="ORF">B5V02_03080</name>
</gene>
<evidence type="ECO:0000313" key="1">
    <source>
        <dbReference type="EMBL" id="PZV39962.1"/>
    </source>
</evidence>
<name>A0A2W7C9T9_9HYPH</name>
<sequence>MNALSPERMTAAERLAELATILAVGVRRLQARQSTRISVERENSFVDFTANQSGHAAELEPVENGA</sequence>
<evidence type="ECO:0000313" key="2">
    <source>
        <dbReference type="Proteomes" id="UP000248616"/>
    </source>
</evidence>
<protein>
    <submittedName>
        <fullName evidence="1">Uncharacterized protein</fullName>
    </submittedName>
</protein>
<comment type="caution">
    <text evidence="1">The sequence shown here is derived from an EMBL/GenBank/DDBJ whole genome shotgun (WGS) entry which is preliminary data.</text>
</comment>
<dbReference type="Proteomes" id="UP000248616">
    <property type="component" value="Unassembled WGS sequence"/>
</dbReference>
<dbReference type="OrthoDB" id="8453810at2"/>
<proteinExistence type="predicted"/>
<accession>A0A2W7C9T9</accession>
<reference evidence="2" key="1">
    <citation type="submission" date="2017-03" db="EMBL/GenBank/DDBJ databases">
        <authorList>
            <person name="Safronova V.I."/>
            <person name="Sazanova A.L."/>
            <person name="Chirak E.R."/>
        </authorList>
    </citation>
    <scope>NUCLEOTIDE SEQUENCE [LARGE SCALE GENOMIC DNA]</scope>
    <source>
        <strain evidence="2">Ach-343</strain>
    </source>
</reference>
<keyword evidence="2" id="KW-1185">Reference proteome</keyword>
<dbReference type="AlphaFoldDB" id="A0A2W7C9T9"/>